<evidence type="ECO:0000256" key="2">
    <source>
        <dbReference type="ARBA" id="ARBA00022475"/>
    </source>
</evidence>
<dbReference type="Proteomes" id="UP000293638">
    <property type="component" value="Unassembled WGS sequence"/>
</dbReference>
<sequence length="529" mass="51800">MSTAVGRRAGSLVGAAGLIAALTLLSRVVGSGRSLVFAVAVGDTPLGTAYATANQLPNVLFEVAAGGALAGVVVPLLAGPLERGDREEAGAVASALLAWTLVVLVPIALVAALVGPPLLRALFGGEHEQGDAAATMLLAFVPQVPLYGVAVVTAGILQAQRRFLAAAAAPLASSLVVVASYAVFGAVADARSWPGRSLPAGALAVLAGGTTLGVVALALVTAAPALRSTTVPLRPRMRLDPATAARARALALSGVAAVLAQQVLAVVVIVVADLRDPHRALVVHGWAWTLFTLPYAVLAVPLATSAYPALSRHATRGDTVAYAALAARSTRAVVLASGLGVALLAGAAHPLGALFVPTEPWRLAGALLAFAPGLLGFGLLAHLGRALYALHAGRAAGTAAVTGWGTAAALAALLGSLVPRGEVVPAIGAATSAGLLLAGGMLLRALHRAAGPAALAGVGRGTGLSVLAALAGTAAGLLVGSLLPPGAGRAAGAGLAVGAAVAAATAYGAVALLVDRRGARETLEGIRHG</sequence>
<keyword evidence="6 8" id="KW-1133">Transmembrane helix</keyword>
<name>A0A4Q7NBF0_9ACTN</name>
<dbReference type="InterPro" id="IPR051050">
    <property type="entry name" value="Lipid_II_flippase_MurJ/MviN"/>
</dbReference>
<accession>A0A4Q7NBF0</accession>
<feature type="transmembrane region" description="Helical" evidence="8">
    <location>
        <begin position="292"/>
        <end position="311"/>
    </location>
</feature>
<dbReference type="RefSeq" id="WP_130494421.1">
    <property type="nucleotide sequence ID" value="NZ_SGXD01000005.1"/>
</dbReference>
<gene>
    <name evidence="9" type="ORF">EV189_3713</name>
</gene>
<keyword evidence="2" id="KW-1003">Cell membrane</keyword>
<keyword evidence="5" id="KW-0573">Peptidoglycan synthesis</keyword>
<keyword evidence="7 8" id="KW-0472">Membrane</keyword>
<evidence type="ECO:0000256" key="7">
    <source>
        <dbReference type="ARBA" id="ARBA00023136"/>
    </source>
</evidence>
<feature type="transmembrane region" description="Helical" evidence="8">
    <location>
        <begin position="332"/>
        <end position="355"/>
    </location>
</feature>
<proteinExistence type="predicted"/>
<dbReference type="GO" id="GO:0009252">
    <property type="term" value="P:peptidoglycan biosynthetic process"/>
    <property type="evidence" value="ECO:0007669"/>
    <property type="project" value="UniProtKB-KW"/>
</dbReference>
<evidence type="ECO:0000313" key="9">
    <source>
        <dbReference type="EMBL" id="RZS80229.1"/>
    </source>
</evidence>
<dbReference type="OrthoDB" id="4350032at2"/>
<evidence type="ECO:0000256" key="4">
    <source>
        <dbReference type="ARBA" id="ARBA00022960"/>
    </source>
</evidence>
<feature type="transmembrane region" description="Helical" evidence="8">
    <location>
        <begin position="58"/>
        <end position="78"/>
    </location>
</feature>
<comment type="subcellular location">
    <subcellularLocation>
        <location evidence="1">Cell membrane</location>
        <topology evidence="1">Multi-pass membrane protein</topology>
    </subcellularLocation>
</comment>
<evidence type="ECO:0000256" key="1">
    <source>
        <dbReference type="ARBA" id="ARBA00004651"/>
    </source>
</evidence>
<feature type="transmembrane region" description="Helical" evidence="8">
    <location>
        <begin position="90"/>
        <end position="114"/>
    </location>
</feature>
<dbReference type="PANTHER" id="PTHR47019">
    <property type="entry name" value="LIPID II FLIPPASE MURJ"/>
    <property type="match status" value="1"/>
</dbReference>
<dbReference type="InterPro" id="IPR004268">
    <property type="entry name" value="MurJ"/>
</dbReference>
<dbReference type="EMBL" id="SGXD01000005">
    <property type="protein sequence ID" value="RZS80229.1"/>
    <property type="molecule type" value="Genomic_DNA"/>
</dbReference>
<keyword evidence="4" id="KW-0133">Cell shape</keyword>
<dbReference type="AlphaFoldDB" id="A0A4Q7NBF0"/>
<evidence type="ECO:0000256" key="6">
    <source>
        <dbReference type="ARBA" id="ARBA00022989"/>
    </source>
</evidence>
<comment type="caution">
    <text evidence="9">The sequence shown here is derived from an EMBL/GenBank/DDBJ whole genome shotgun (WGS) entry which is preliminary data.</text>
</comment>
<dbReference type="GO" id="GO:0008360">
    <property type="term" value="P:regulation of cell shape"/>
    <property type="evidence" value="ECO:0007669"/>
    <property type="project" value="UniProtKB-KW"/>
</dbReference>
<evidence type="ECO:0000256" key="3">
    <source>
        <dbReference type="ARBA" id="ARBA00022692"/>
    </source>
</evidence>
<feature type="transmembrane region" description="Helical" evidence="8">
    <location>
        <begin position="464"/>
        <end position="484"/>
    </location>
</feature>
<evidence type="ECO:0000313" key="10">
    <source>
        <dbReference type="Proteomes" id="UP000293638"/>
    </source>
</evidence>
<feature type="transmembrane region" description="Helical" evidence="8">
    <location>
        <begin position="164"/>
        <end position="188"/>
    </location>
</feature>
<evidence type="ECO:0000256" key="8">
    <source>
        <dbReference type="SAM" id="Phobius"/>
    </source>
</evidence>
<feature type="transmembrane region" description="Helical" evidence="8">
    <location>
        <begin position="395"/>
        <end position="417"/>
    </location>
</feature>
<feature type="transmembrane region" description="Helical" evidence="8">
    <location>
        <begin position="361"/>
        <end position="383"/>
    </location>
</feature>
<feature type="transmembrane region" description="Helical" evidence="8">
    <location>
        <begin position="247"/>
        <end position="272"/>
    </location>
</feature>
<evidence type="ECO:0000256" key="5">
    <source>
        <dbReference type="ARBA" id="ARBA00022984"/>
    </source>
</evidence>
<dbReference type="PRINTS" id="PR01806">
    <property type="entry name" value="VIRFACTRMVIN"/>
</dbReference>
<feature type="transmembrane region" description="Helical" evidence="8">
    <location>
        <begin position="423"/>
        <end position="443"/>
    </location>
</feature>
<dbReference type="Pfam" id="PF03023">
    <property type="entry name" value="MurJ"/>
    <property type="match status" value="1"/>
</dbReference>
<keyword evidence="3 8" id="KW-0812">Transmembrane</keyword>
<organism evidence="9 10">
    <name type="scientific">Motilibacter rhizosphaerae</name>
    <dbReference type="NCBI Taxonomy" id="598652"/>
    <lineage>
        <taxon>Bacteria</taxon>
        <taxon>Bacillati</taxon>
        <taxon>Actinomycetota</taxon>
        <taxon>Actinomycetes</taxon>
        <taxon>Motilibacterales</taxon>
        <taxon>Motilibacteraceae</taxon>
        <taxon>Motilibacter</taxon>
    </lineage>
</organism>
<feature type="transmembrane region" description="Helical" evidence="8">
    <location>
        <begin position="134"/>
        <end position="157"/>
    </location>
</feature>
<dbReference type="GO" id="GO:0034204">
    <property type="term" value="P:lipid translocation"/>
    <property type="evidence" value="ECO:0007669"/>
    <property type="project" value="TreeGrafter"/>
</dbReference>
<dbReference type="PANTHER" id="PTHR47019:SF1">
    <property type="entry name" value="LIPID II FLIPPASE MURJ"/>
    <property type="match status" value="1"/>
</dbReference>
<dbReference type="GO" id="GO:0015648">
    <property type="term" value="F:lipid-linked peptidoglycan transporter activity"/>
    <property type="evidence" value="ECO:0007669"/>
    <property type="project" value="TreeGrafter"/>
</dbReference>
<dbReference type="GO" id="GO:0005886">
    <property type="term" value="C:plasma membrane"/>
    <property type="evidence" value="ECO:0007669"/>
    <property type="project" value="UniProtKB-SubCell"/>
</dbReference>
<protein>
    <submittedName>
        <fullName evidence="9">Putative peptidoglycan lipid II flippase</fullName>
    </submittedName>
</protein>
<feature type="transmembrane region" description="Helical" evidence="8">
    <location>
        <begin position="200"/>
        <end position="226"/>
    </location>
</feature>
<feature type="transmembrane region" description="Helical" evidence="8">
    <location>
        <begin position="490"/>
        <end position="514"/>
    </location>
</feature>
<keyword evidence="10" id="KW-1185">Reference proteome</keyword>
<reference evidence="9 10" key="1">
    <citation type="submission" date="2019-02" db="EMBL/GenBank/DDBJ databases">
        <title>Genomic Encyclopedia of Type Strains, Phase IV (KMG-IV): sequencing the most valuable type-strain genomes for metagenomic binning, comparative biology and taxonomic classification.</title>
        <authorList>
            <person name="Goeker M."/>
        </authorList>
    </citation>
    <scope>NUCLEOTIDE SEQUENCE [LARGE SCALE GENOMIC DNA]</scope>
    <source>
        <strain evidence="9 10">DSM 45622</strain>
    </source>
</reference>